<proteinExistence type="predicted"/>
<accession>A0A0H4T6B4</accession>
<dbReference type="InterPro" id="IPR035901">
    <property type="entry name" value="GIY-YIG_endonuc_sf"/>
</dbReference>
<dbReference type="EMBL" id="KT007010">
    <property type="protein sequence ID" value="AKQ03291.1"/>
    <property type="molecule type" value="Genomic_DNA"/>
</dbReference>
<dbReference type="AlphaFoldDB" id="A0A0H4T6B4"/>
<sequence>MMNEIKRCIKCGEPVSNFNHDLCYDCFSDKEDEDAEFTAEDHFESNLLENKNYSVYIMLYENKEKIGFTNDLNSRTIEIKRQYPNNKLVYFREFSTESEARRFEAWLKELSKREKTKFIAEFQNKLNRIEKI</sequence>
<evidence type="ECO:0000313" key="1">
    <source>
        <dbReference type="EMBL" id="AKQ03291.1"/>
    </source>
</evidence>
<reference evidence="1" key="1">
    <citation type="journal article" date="2015" name="ISME J.">
        <title>Aquifer environment selects for microbial species cohorts in sediment and groundwater.</title>
        <authorList>
            <person name="Hug L.A."/>
            <person name="Thomas B.C."/>
            <person name="Brown C.T."/>
            <person name="Frischkorn K.R."/>
            <person name="Williams K.H."/>
            <person name="Tringe S.G."/>
            <person name="Banfield J.F."/>
        </authorList>
    </citation>
    <scope>NUCLEOTIDE SEQUENCE</scope>
</reference>
<evidence type="ECO:0008006" key="2">
    <source>
        <dbReference type="Google" id="ProtNLM"/>
    </source>
</evidence>
<dbReference type="Gene3D" id="3.40.1440.10">
    <property type="entry name" value="GIY-YIG endonuclease"/>
    <property type="match status" value="1"/>
</dbReference>
<name>A0A0H4T6B4_9ARCH</name>
<protein>
    <recommendedName>
        <fullName evidence="2">GIY-YIG domain-containing protein</fullName>
    </recommendedName>
</protein>
<organism evidence="1">
    <name type="scientific">uncultured archaeon Rifle_16ft_4_minimus_37913</name>
    <dbReference type="NCBI Taxonomy" id="1665152"/>
    <lineage>
        <taxon>Archaea</taxon>
        <taxon>environmental samples</taxon>
    </lineage>
</organism>